<evidence type="ECO:0000256" key="1">
    <source>
        <dbReference type="SAM" id="MobiDB-lite"/>
    </source>
</evidence>
<dbReference type="Proteomes" id="UP000037510">
    <property type="component" value="Unassembled WGS sequence"/>
</dbReference>
<dbReference type="EMBL" id="JTDY01000068">
    <property type="protein sequence ID" value="KOB79062.1"/>
    <property type="molecule type" value="Genomic_DNA"/>
</dbReference>
<feature type="non-terminal residue" evidence="2">
    <location>
        <position position="206"/>
    </location>
</feature>
<feature type="region of interest" description="Disordered" evidence="1">
    <location>
        <begin position="179"/>
        <end position="206"/>
    </location>
</feature>
<evidence type="ECO:0000313" key="2">
    <source>
        <dbReference type="EMBL" id="KOB79062.1"/>
    </source>
</evidence>
<evidence type="ECO:0000313" key="3">
    <source>
        <dbReference type="Proteomes" id="UP000037510"/>
    </source>
</evidence>
<accession>A0A0L7LUE2</accession>
<keyword evidence="3" id="KW-1185">Reference proteome</keyword>
<comment type="caution">
    <text evidence="2">The sequence shown here is derived from an EMBL/GenBank/DDBJ whole genome shotgun (WGS) entry which is preliminary data.</text>
</comment>
<protein>
    <submittedName>
        <fullName evidence="2">Glucocorticoid-induced transcript 1 protein</fullName>
    </submittedName>
</protein>
<feature type="region of interest" description="Disordered" evidence="1">
    <location>
        <begin position="74"/>
        <end position="114"/>
    </location>
</feature>
<reference evidence="2 3" key="1">
    <citation type="journal article" date="2015" name="Genome Biol. Evol.">
        <title>The genome of winter moth (Operophtera brumata) provides a genomic perspective on sexual dimorphism and phenology.</title>
        <authorList>
            <person name="Derks M.F."/>
            <person name="Smit S."/>
            <person name="Salis L."/>
            <person name="Schijlen E."/>
            <person name="Bossers A."/>
            <person name="Mateman C."/>
            <person name="Pijl A.S."/>
            <person name="de Ridder D."/>
            <person name="Groenen M.A."/>
            <person name="Visser M.E."/>
            <person name="Megens H.J."/>
        </authorList>
    </citation>
    <scope>NUCLEOTIDE SEQUENCE [LARGE SCALE GENOMIC DNA]</scope>
    <source>
        <strain evidence="2">WM2013NL</strain>
        <tissue evidence="2">Head and thorax</tissue>
    </source>
</reference>
<gene>
    <name evidence="2" type="ORF">OBRU01_01194</name>
</gene>
<proteinExistence type="predicted"/>
<name>A0A0L7LUE2_OPEBR</name>
<feature type="compositionally biased region" description="Polar residues" evidence="1">
    <location>
        <begin position="197"/>
        <end position="206"/>
    </location>
</feature>
<sequence>LRFSSGSVPLRAARSSVEGLNQEIERLVLYPASGTQTPHLDRLRDKFSSGSVPLRAARSSVEGLNQEIERLVLYPASGTQTPHHDRLRDKRHSNTTPRPAKRQGNSSFSGSVPLRAARSSVEGLNQEIERLVLYPASGTQTPHHDRLRDKVNLRAGEGAYTEPLLMKPAVSTFTLRPSLGSAFHPLQPSPPPRSPPATHSLSHNTH</sequence>
<feature type="non-terminal residue" evidence="2">
    <location>
        <position position="1"/>
    </location>
</feature>
<organism evidence="2 3">
    <name type="scientific">Operophtera brumata</name>
    <name type="common">Winter moth</name>
    <name type="synonym">Phalaena brumata</name>
    <dbReference type="NCBI Taxonomy" id="104452"/>
    <lineage>
        <taxon>Eukaryota</taxon>
        <taxon>Metazoa</taxon>
        <taxon>Ecdysozoa</taxon>
        <taxon>Arthropoda</taxon>
        <taxon>Hexapoda</taxon>
        <taxon>Insecta</taxon>
        <taxon>Pterygota</taxon>
        <taxon>Neoptera</taxon>
        <taxon>Endopterygota</taxon>
        <taxon>Lepidoptera</taxon>
        <taxon>Glossata</taxon>
        <taxon>Ditrysia</taxon>
        <taxon>Geometroidea</taxon>
        <taxon>Geometridae</taxon>
        <taxon>Larentiinae</taxon>
        <taxon>Operophtera</taxon>
    </lineage>
</organism>
<dbReference type="AlphaFoldDB" id="A0A0L7LUE2"/>